<dbReference type="KEGG" id="scya:EJ357_03560"/>
<protein>
    <submittedName>
        <fullName evidence="1">Uncharacterized protein</fullName>
    </submittedName>
</protein>
<dbReference type="RefSeq" id="WP_126388508.1">
    <property type="nucleotide sequence ID" value="NZ_CP034539.1"/>
</dbReference>
<dbReference type="OrthoDB" id="4238290at2"/>
<accession>A0A3S9M0A4</accession>
<name>A0A3S9M0A4_9ACTN</name>
<reference evidence="1 2" key="1">
    <citation type="journal article" date="2019" name="Int. J. Syst. Evol. Microbiol.">
        <title>Streptomyces cyaneochromogenes sp. nov., a blue pigment-producing actinomycete from manganese-contaminated soil.</title>
        <authorList>
            <person name="Tang X."/>
            <person name="Zhao J."/>
            <person name="Li K."/>
            <person name="Chen Z."/>
            <person name="Sun Y."/>
            <person name="Gao J."/>
        </authorList>
    </citation>
    <scope>NUCLEOTIDE SEQUENCE [LARGE SCALE GENOMIC DNA]</scope>
    <source>
        <strain evidence="1 2">MK-45</strain>
    </source>
</reference>
<gene>
    <name evidence="1" type="ORF">EJ357_03560</name>
</gene>
<evidence type="ECO:0000313" key="2">
    <source>
        <dbReference type="Proteomes" id="UP000280298"/>
    </source>
</evidence>
<dbReference type="AlphaFoldDB" id="A0A3S9M0A4"/>
<sequence length="268" mass="30233">MPQLTTQNAVITTATIEVKTLTLGGKQVTQSVFRQLREEPLINHDGTLNGTPWGFVNYHPDKCADGEPHRHVVWQRDGELLRATVSQPYDCRGAYWSAAGQEFLEAHAREVVAGRGRYFGGKLPELVREDDAVVVRHRVDGFPFSVILDAPEDIRVRDAWRAYLSWRTAVEEEEKPVHNPYPVSPGVSEEQRAQVVQKWTADRAERTRKARERLDEVVEALGPVPSPEEVDALYQEHLDEAKDEAARRQRVADALTAVKALPQLFIAV</sequence>
<dbReference type="EMBL" id="CP034539">
    <property type="protein sequence ID" value="AZQ32633.1"/>
    <property type="molecule type" value="Genomic_DNA"/>
</dbReference>
<dbReference type="Proteomes" id="UP000280298">
    <property type="component" value="Chromosome"/>
</dbReference>
<proteinExistence type="predicted"/>
<keyword evidence="2" id="KW-1185">Reference proteome</keyword>
<organism evidence="1 2">
    <name type="scientific">Streptomyces cyaneochromogenes</name>
    <dbReference type="NCBI Taxonomy" id="2496836"/>
    <lineage>
        <taxon>Bacteria</taxon>
        <taxon>Bacillati</taxon>
        <taxon>Actinomycetota</taxon>
        <taxon>Actinomycetes</taxon>
        <taxon>Kitasatosporales</taxon>
        <taxon>Streptomycetaceae</taxon>
        <taxon>Streptomyces</taxon>
    </lineage>
</organism>
<evidence type="ECO:0000313" key="1">
    <source>
        <dbReference type="EMBL" id="AZQ32633.1"/>
    </source>
</evidence>